<dbReference type="Gene3D" id="1.10.530.10">
    <property type="match status" value="1"/>
</dbReference>
<dbReference type="Proteomes" id="UP000220900">
    <property type="component" value="Unassembled WGS sequence"/>
</dbReference>
<dbReference type="Pfam" id="PF00877">
    <property type="entry name" value="NLPC_P60"/>
    <property type="match status" value="1"/>
</dbReference>
<gene>
    <name evidence="7" type="ORF">CN491_16190</name>
</gene>
<evidence type="ECO:0000256" key="3">
    <source>
        <dbReference type="ARBA" id="ARBA00022801"/>
    </source>
</evidence>
<keyword evidence="2" id="KW-0645">Protease</keyword>
<dbReference type="GO" id="GO:0006508">
    <property type="term" value="P:proteolysis"/>
    <property type="evidence" value="ECO:0007669"/>
    <property type="project" value="UniProtKB-KW"/>
</dbReference>
<feature type="transmembrane region" description="Helical" evidence="5">
    <location>
        <begin position="12"/>
        <end position="39"/>
    </location>
</feature>
<keyword evidence="3" id="KW-0378">Hydrolase</keyword>
<dbReference type="AlphaFoldDB" id="A0A2A8LPE9"/>
<dbReference type="GO" id="GO:0008234">
    <property type="term" value="F:cysteine-type peptidase activity"/>
    <property type="evidence" value="ECO:0007669"/>
    <property type="project" value="UniProtKB-KW"/>
</dbReference>
<dbReference type="EMBL" id="NTZF01000013">
    <property type="protein sequence ID" value="PES94605.1"/>
    <property type="molecule type" value="Genomic_DNA"/>
</dbReference>
<keyword evidence="5" id="KW-0472">Membrane</keyword>
<comment type="caution">
    <text evidence="7">The sequence shown here is derived from an EMBL/GenBank/DDBJ whole genome shotgun (WGS) entry which is preliminary data.</text>
</comment>
<keyword evidence="5" id="KW-0812">Transmembrane</keyword>
<evidence type="ECO:0000256" key="2">
    <source>
        <dbReference type="ARBA" id="ARBA00022670"/>
    </source>
</evidence>
<evidence type="ECO:0000259" key="6">
    <source>
        <dbReference type="PROSITE" id="PS51935"/>
    </source>
</evidence>
<protein>
    <recommendedName>
        <fullName evidence="6">NlpC/P60 domain-containing protein</fullName>
    </recommendedName>
</protein>
<dbReference type="InterPro" id="IPR047194">
    <property type="entry name" value="CwlT-like_lysozyme"/>
</dbReference>
<dbReference type="InterPro" id="IPR000064">
    <property type="entry name" value="NLP_P60_dom"/>
</dbReference>
<comment type="similarity">
    <text evidence="1">Belongs to the peptidase C40 family.</text>
</comment>
<dbReference type="SUPFAM" id="SSF53955">
    <property type="entry name" value="Lysozyme-like"/>
    <property type="match status" value="1"/>
</dbReference>
<accession>A0A2A8LPE9</accession>
<organism evidence="7 8">
    <name type="scientific">Bacillus cereus</name>
    <dbReference type="NCBI Taxonomy" id="1396"/>
    <lineage>
        <taxon>Bacteria</taxon>
        <taxon>Bacillati</taxon>
        <taxon>Bacillota</taxon>
        <taxon>Bacilli</taxon>
        <taxon>Bacillales</taxon>
        <taxon>Bacillaceae</taxon>
        <taxon>Bacillus</taxon>
        <taxon>Bacillus cereus group</taxon>
    </lineage>
</organism>
<dbReference type="Pfam" id="PF13702">
    <property type="entry name" value="Lysozyme_like"/>
    <property type="match status" value="1"/>
</dbReference>
<dbReference type="SUPFAM" id="SSF54001">
    <property type="entry name" value="Cysteine proteinases"/>
    <property type="match status" value="1"/>
</dbReference>
<dbReference type="PANTHER" id="PTHR47053:SF1">
    <property type="entry name" value="MUREIN DD-ENDOPEPTIDASE MEPH-RELATED"/>
    <property type="match status" value="1"/>
</dbReference>
<dbReference type="CDD" id="cd16891">
    <property type="entry name" value="CwlT-like"/>
    <property type="match status" value="1"/>
</dbReference>
<dbReference type="RefSeq" id="WP_098268461.1">
    <property type="nucleotide sequence ID" value="NZ_JAVIVZ010000026.1"/>
</dbReference>
<dbReference type="PROSITE" id="PS51935">
    <property type="entry name" value="NLPC_P60"/>
    <property type="match status" value="1"/>
</dbReference>
<evidence type="ECO:0000256" key="4">
    <source>
        <dbReference type="ARBA" id="ARBA00022807"/>
    </source>
</evidence>
<keyword evidence="5" id="KW-1133">Transmembrane helix</keyword>
<dbReference type="InterPro" id="IPR038765">
    <property type="entry name" value="Papain-like_cys_pep_sf"/>
</dbReference>
<dbReference type="Gene3D" id="3.90.1720.10">
    <property type="entry name" value="endopeptidase domain like (from Nostoc punctiforme)"/>
    <property type="match status" value="1"/>
</dbReference>
<dbReference type="InterPro" id="IPR051202">
    <property type="entry name" value="Peptidase_C40"/>
</dbReference>
<proteinExistence type="inferred from homology"/>
<evidence type="ECO:0000313" key="8">
    <source>
        <dbReference type="Proteomes" id="UP000220900"/>
    </source>
</evidence>
<evidence type="ECO:0000313" key="7">
    <source>
        <dbReference type="EMBL" id="PES94605.1"/>
    </source>
</evidence>
<evidence type="ECO:0000256" key="1">
    <source>
        <dbReference type="ARBA" id="ARBA00007074"/>
    </source>
</evidence>
<dbReference type="PANTHER" id="PTHR47053">
    <property type="entry name" value="MUREIN DD-ENDOPEPTIDASE MEPH-RELATED"/>
    <property type="match status" value="1"/>
</dbReference>
<feature type="domain" description="NlpC/P60" evidence="6">
    <location>
        <begin position="246"/>
        <end position="377"/>
    </location>
</feature>
<name>A0A2A8LPE9_BACCE</name>
<evidence type="ECO:0000256" key="5">
    <source>
        <dbReference type="SAM" id="Phobius"/>
    </source>
</evidence>
<sequence length="377" mass="41328">MHLVLKIIPKKWLITLALIVMGLFSFLLLGVVSIFIAAMGSDSGTGTDTGDITYTGEGQVMNVSPDVLKWEPTIRKYAKEFGVEPFVALMLAQMMQESGGRGSDPMQSSEGAFNTKYCKKPNCITDPDYSIWAGVQEFKHAIERAGVTGPGDMDHIKTALQAYNFGTGFFDFIFSNGGKYTKELAIKFSQEQYKKVAHTGMYHCLRPEAVPYQACYGDILYVDAVLKYYQPGSVVSGGGGNPGGGGSSGSKVADVGRPLIGKSTYVFGGGRKQSEIDRNIFDCSSFVHWAFKQVGRELGPVTDVNTDSLKQIGQKISPNDMKAGDVIFFDTYKKDGHVGFVIDKDHFIGCQTNKGVAIEDLNNPYWKKVFTGHVRRF</sequence>
<keyword evidence="4" id="KW-0788">Thiol protease</keyword>
<reference evidence="7 8" key="1">
    <citation type="submission" date="2017-09" db="EMBL/GenBank/DDBJ databases">
        <title>Large-scale bioinformatics analysis of Bacillus genomes uncovers conserved roles of natural products in bacterial physiology.</title>
        <authorList>
            <consortium name="Agbiome Team Llc"/>
            <person name="Bleich R.M."/>
            <person name="Grubbs K.J."/>
            <person name="Santa Maria K.C."/>
            <person name="Allen S.E."/>
            <person name="Farag S."/>
            <person name="Shank E.A."/>
            <person name="Bowers A."/>
        </authorList>
    </citation>
    <scope>NUCLEOTIDE SEQUENCE [LARGE SCALE GENOMIC DNA]</scope>
    <source>
        <strain evidence="7 8">AFS002368</strain>
    </source>
</reference>
<dbReference type="InterPro" id="IPR023346">
    <property type="entry name" value="Lysozyme-like_dom_sf"/>
</dbReference>